<sequence length="89" mass="9667">MGSSSNPILELPSKKDSITSRRHRVHVPIPMAQFAYNNAPYSSSNVSPFFANYGYNPQCNFGSLSGNKVELASSQAVALKESTKKSKCP</sequence>
<organism evidence="1 2">
    <name type="scientific">Entomophthora muscae</name>
    <dbReference type="NCBI Taxonomy" id="34485"/>
    <lineage>
        <taxon>Eukaryota</taxon>
        <taxon>Fungi</taxon>
        <taxon>Fungi incertae sedis</taxon>
        <taxon>Zoopagomycota</taxon>
        <taxon>Entomophthoromycotina</taxon>
        <taxon>Entomophthoromycetes</taxon>
        <taxon>Entomophthorales</taxon>
        <taxon>Entomophthoraceae</taxon>
        <taxon>Entomophthora</taxon>
    </lineage>
</organism>
<dbReference type="EMBL" id="QTSX02005692">
    <property type="protein sequence ID" value="KAJ9059206.1"/>
    <property type="molecule type" value="Genomic_DNA"/>
</dbReference>
<accession>A0ACC2S9Z7</accession>
<gene>
    <name evidence="1" type="ORF">DSO57_1004835</name>
</gene>
<name>A0ACC2S9Z7_9FUNG</name>
<evidence type="ECO:0000313" key="2">
    <source>
        <dbReference type="Proteomes" id="UP001165960"/>
    </source>
</evidence>
<reference evidence="1" key="1">
    <citation type="submission" date="2022-04" db="EMBL/GenBank/DDBJ databases">
        <title>Genome of the entomopathogenic fungus Entomophthora muscae.</title>
        <authorList>
            <person name="Elya C."/>
            <person name="Lovett B.R."/>
            <person name="Lee E."/>
            <person name="Macias A.M."/>
            <person name="Hajek A.E."/>
            <person name="De Bivort B.L."/>
            <person name="Kasson M.T."/>
            <person name="De Fine Licht H.H."/>
            <person name="Stajich J.E."/>
        </authorList>
    </citation>
    <scope>NUCLEOTIDE SEQUENCE</scope>
    <source>
        <strain evidence="1">Berkeley</strain>
    </source>
</reference>
<comment type="caution">
    <text evidence="1">The sequence shown here is derived from an EMBL/GenBank/DDBJ whole genome shotgun (WGS) entry which is preliminary data.</text>
</comment>
<evidence type="ECO:0000313" key="1">
    <source>
        <dbReference type="EMBL" id="KAJ9059206.1"/>
    </source>
</evidence>
<dbReference type="Proteomes" id="UP001165960">
    <property type="component" value="Unassembled WGS sequence"/>
</dbReference>
<protein>
    <submittedName>
        <fullName evidence="1">Uncharacterized protein</fullName>
    </submittedName>
</protein>
<proteinExistence type="predicted"/>
<keyword evidence="2" id="KW-1185">Reference proteome</keyword>